<dbReference type="AlphaFoldDB" id="A0A5B7ZSY2"/>
<dbReference type="OrthoDB" id="5999392at2"/>
<accession>A0A5B7ZSY2</accession>
<dbReference type="EMBL" id="CP040871">
    <property type="protein sequence ID" value="QDA57897.1"/>
    <property type="molecule type" value="Genomic_DNA"/>
</dbReference>
<dbReference type="KEGG" id="thes:FHQ07_11555"/>
<evidence type="ECO:0000313" key="2">
    <source>
        <dbReference type="Proteomes" id="UP000308149"/>
    </source>
</evidence>
<dbReference type="RefSeq" id="WP_139716947.1">
    <property type="nucleotide sequence ID" value="NZ_CP040871.1"/>
</dbReference>
<dbReference type="Proteomes" id="UP000308149">
    <property type="component" value="Chromosome"/>
</dbReference>
<sequence length="183" mass="19851">MNEQIDQAPHPIGEAELRMALRGLRRDAEPGSDLWPGIAARIAALPRPAQAAPARPERRWLWPLATAASLLLAVGLSWKTQPDVPSPAVSGAAIATTAAAAGKKAPLVQREADTLTVQYQAALRELDAHAVPAGWQPGLEALDRSAAEIRVALRRDPNSRLLLQRLRDTYTRRLALSRRALYA</sequence>
<keyword evidence="2" id="KW-1185">Reference proteome</keyword>
<reference evidence="1 2" key="1">
    <citation type="submission" date="2019-06" db="EMBL/GenBank/DDBJ databases">
        <title>Thermomonas aquatica sp. nov., isolated from an industrial wastewater treatment plant.</title>
        <authorList>
            <person name="Jeon J.H."/>
            <person name="Park D.-S."/>
        </authorList>
    </citation>
    <scope>NUCLEOTIDE SEQUENCE [LARGE SCALE GENOMIC DNA]</scope>
    <source>
        <strain evidence="1 2">SY21</strain>
    </source>
</reference>
<protein>
    <submittedName>
        <fullName evidence="1">Uncharacterized protein</fullName>
    </submittedName>
</protein>
<organism evidence="1 2">
    <name type="scientific">Thermomonas aquatica</name>
    <dbReference type="NCBI Taxonomy" id="2202149"/>
    <lineage>
        <taxon>Bacteria</taxon>
        <taxon>Pseudomonadati</taxon>
        <taxon>Pseudomonadota</taxon>
        <taxon>Gammaproteobacteria</taxon>
        <taxon>Lysobacterales</taxon>
        <taxon>Lysobacteraceae</taxon>
        <taxon>Thermomonas</taxon>
    </lineage>
</organism>
<proteinExistence type="predicted"/>
<evidence type="ECO:0000313" key="1">
    <source>
        <dbReference type="EMBL" id="QDA57897.1"/>
    </source>
</evidence>
<name>A0A5B7ZSY2_9GAMM</name>
<gene>
    <name evidence="1" type="ORF">FHQ07_11555</name>
</gene>